<dbReference type="Gene3D" id="1.10.10.60">
    <property type="entry name" value="Homeodomain-like"/>
    <property type="match status" value="1"/>
</dbReference>
<keyword evidence="6" id="KW-1185">Reference proteome</keyword>
<dbReference type="EMBL" id="JACCGK010000013">
    <property type="protein sequence ID" value="NYT73870.1"/>
    <property type="molecule type" value="Genomic_DNA"/>
</dbReference>
<evidence type="ECO:0000256" key="3">
    <source>
        <dbReference type="SAM" id="MobiDB-lite"/>
    </source>
</evidence>
<accession>A0A7Z0N963</accession>
<dbReference type="GO" id="GO:0043565">
    <property type="term" value="F:sequence-specific DNA binding"/>
    <property type="evidence" value="ECO:0007669"/>
    <property type="project" value="InterPro"/>
</dbReference>
<dbReference type="SMART" id="SM00342">
    <property type="entry name" value="HTH_ARAC"/>
    <property type="match status" value="1"/>
</dbReference>
<organism evidence="5 6">
    <name type="scientific">Vreelandella sedimenti</name>
    <dbReference type="NCBI Taxonomy" id="2729618"/>
    <lineage>
        <taxon>Bacteria</taxon>
        <taxon>Pseudomonadati</taxon>
        <taxon>Pseudomonadota</taxon>
        <taxon>Gammaproteobacteria</taxon>
        <taxon>Oceanospirillales</taxon>
        <taxon>Halomonadaceae</taxon>
        <taxon>Vreelandella</taxon>
    </lineage>
</organism>
<dbReference type="AlphaFoldDB" id="A0A7Z0N963"/>
<gene>
    <name evidence="5" type="ORF">HZU72_15745</name>
</gene>
<dbReference type="PROSITE" id="PS01124">
    <property type="entry name" value="HTH_ARAC_FAMILY_2"/>
    <property type="match status" value="1"/>
</dbReference>
<proteinExistence type="predicted"/>
<dbReference type="Proteomes" id="UP000520876">
    <property type="component" value="Unassembled WGS sequence"/>
</dbReference>
<dbReference type="PANTHER" id="PTHR47893:SF1">
    <property type="entry name" value="REGULATORY PROTEIN PCHR"/>
    <property type="match status" value="1"/>
</dbReference>
<protein>
    <submittedName>
        <fullName evidence="5">Helix-turn-helix transcriptional regulator</fullName>
    </submittedName>
</protein>
<dbReference type="SUPFAM" id="SSF46689">
    <property type="entry name" value="Homeodomain-like"/>
    <property type="match status" value="1"/>
</dbReference>
<keyword evidence="2" id="KW-0804">Transcription</keyword>
<name>A0A7Z0N963_9GAMM</name>
<comment type="caution">
    <text evidence="5">The sequence shown here is derived from an EMBL/GenBank/DDBJ whole genome shotgun (WGS) entry which is preliminary data.</text>
</comment>
<evidence type="ECO:0000256" key="2">
    <source>
        <dbReference type="ARBA" id="ARBA00023163"/>
    </source>
</evidence>
<sequence length="323" mass="35891">MTSIAAHPISGPTPQLLTSQTLQQLGLRFGIDYQIDGACAGLAPVAQGSVHDVSLPNSLHLTLSDLQVERTYWSASRRSVPWFICVVLEGHINATVGSQCFALTAGDGLCAHFNPQHSLTVCQPAQPRLRTVNLAVLATHPHGLPLPPAKPLLHHWRLPESLINALRDTIDQPPNACRQLLVWQGLALQLLGHGLPSGPQPPQKAHAEPQRPETRLTPRDRQCLEQLHQRIAEQPMLTYYLHDLARDAAMSPSSLRQKFRACYGYSVFDHLRQCRLAQAYRDLQRGYSVQQTAHACGYRHATNFATAFKRAFGIAPHEVHHRH</sequence>
<feature type="compositionally biased region" description="Basic and acidic residues" evidence="3">
    <location>
        <begin position="205"/>
        <end position="216"/>
    </location>
</feature>
<feature type="region of interest" description="Disordered" evidence="3">
    <location>
        <begin position="194"/>
        <end position="216"/>
    </location>
</feature>
<dbReference type="InterPro" id="IPR053142">
    <property type="entry name" value="PchR_regulatory_protein"/>
</dbReference>
<dbReference type="InterPro" id="IPR009057">
    <property type="entry name" value="Homeodomain-like_sf"/>
</dbReference>
<feature type="domain" description="HTH araC/xylS-type" evidence="4">
    <location>
        <begin position="221"/>
        <end position="322"/>
    </location>
</feature>
<evidence type="ECO:0000313" key="5">
    <source>
        <dbReference type="EMBL" id="NYT73870.1"/>
    </source>
</evidence>
<evidence type="ECO:0000313" key="6">
    <source>
        <dbReference type="Proteomes" id="UP000520876"/>
    </source>
</evidence>
<reference evidence="5 6" key="1">
    <citation type="submission" date="2020-07" db="EMBL/GenBank/DDBJ databases">
        <title>Halomonas sp. QX-2 draft genome sequence.</title>
        <authorList>
            <person name="Qiu X."/>
        </authorList>
    </citation>
    <scope>NUCLEOTIDE SEQUENCE [LARGE SCALE GENOMIC DNA]</scope>
    <source>
        <strain evidence="5 6">QX-2</strain>
    </source>
</reference>
<dbReference type="InterPro" id="IPR018060">
    <property type="entry name" value="HTH_AraC"/>
</dbReference>
<dbReference type="Pfam" id="PF12833">
    <property type="entry name" value="HTH_18"/>
    <property type="match status" value="1"/>
</dbReference>
<evidence type="ECO:0000259" key="4">
    <source>
        <dbReference type="PROSITE" id="PS01124"/>
    </source>
</evidence>
<dbReference type="GO" id="GO:0003700">
    <property type="term" value="F:DNA-binding transcription factor activity"/>
    <property type="evidence" value="ECO:0007669"/>
    <property type="project" value="InterPro"/>
</dbReference>
<keyword evidence="1" id="KW-0805">Transcription regulation</keyword>
<evidence type="ECO:0000256" key="1">
    <source>
        <dbReference type="ARBA" id="ARBA00023015"/>
    </source>
</evidence>
<dbReference type="PANTHER" id="PTHR47893">
    <property type="entry name" value="REGULATORY PROTEIN PCHR"/>
    <property type="match status" value="1"/>
</dbReference>